<evidence type="ECO:0000313" key="1">
    <source>
        <dbReference type="EMBL" id="JAD46114.1"/>
    </source>
</evidence>
<dbReference type="EMBL" id="GBRH01251781">
    <property type="protein sequence ID" value="JAD46114.1"/>
    <property type="molecule type" value="Transcribed_RNA"/>
</dbReference>
<reference evidence="1" key="1">
    <citation type="submission" date="2014-09" db="EMBL/GenBank/DDBJ databases">
        <authorList>
            <person name="Magalhaes I.L.F."/>
            <person name="Oliveira U."/>
            <person name="Santos F.R."/>
            <person name="Vidigal T.H.D.A."/>
            <person name="Brescovit A.D."/>
            <person name="Santos A.J."/>
        </authorList>
    </citation>
    <scope>NUCLEOTIDE SEQUENCE</scope>
    <source>
        <tissue evidence="1">Shoot tissue taken approximately 20 cm above the soil surface</tissue>
    </source>
</reference>
<sequence length="68" mass="8043">MYDRNEKNRVAKENKFNYSPIKSYYVHIMKLLPKAQFCVRISKSAVTPRERIQQHLLSLIPQPGCFDC</sequence>
<dbReference type="AlphaFoldDB" id="A0A0A9A3C0"/>
<accession>A0A0A9A3C0</accession>
<reference evidence="1" key="2">
    <citation type="journal article" date="2015" name="Data Brief">
        <title>Shoot transcriptome of the giant reed, Arundo donax.</title>
        <authorList>
            <person name="Barrero R.A."/>
            <person name="Guerrero F.D."/>
            <person name="Moolhuijzen P."/>
            <person name="Goolsby J.A."/>
            <person name="Tidwell J."/>
            <person name="Bellgard S.E."/>
            <person name="Bellgard M.I."/>
        </authorList>
    </citation>
    <scope>NUCLEOTIDE SEQUENCE</scope>
    <source>
        <tissue evidence="1">Shoot tissue taken approximately 20 cm above the soil surface</tissue>
    </source>
</reference>
<protein>
    <submittedName>
        <fullName evidence="1">Uncharacterized protein</fullName>
    </submittedName>
</protein>
<organism evidence="1">
    <name type="scientific">Arundo donax</name>
    <name type="common">Giant reed</name>
    <name type="synonym">Donax arundinaceus</name>
    <dbReference type="NCBI Taxonomy" id="35708"/>
    <lineage>
        <taxon>Eukaryota</taxon>
        <taxon>Viridiplantae</taxon>
        <taxon>Streptophyta</taxon>
        <taxon>Embryophyta</taxon>
        <taxon>Tracheophyta</taxon>
        <taxon>Spermatophyta</taxon>
        <taxon>Magnoliopsida</taxon>
        <taxon>Liliopsida</taxon>
        <taxon>Poales</taxon>
        <taxon>Poaceae</taxon>
        <taxon>PACMAD clade</taxon>
        <taxon>Arundinoideae</taxon>
        <taxon>Arundineae</taxon>
        <taxon>Arundo</taxon>
    </lineage>
</organism>
<proteinExistence type="predicted"/>
<name>A0A0A9A3C0_ARUDO</name>